<evidence type="ECO:0000313" key="5">
    <source>
        <dbReference type="Proteomes" id="UP000230233"/>
    </source>
</evidence>
<dbReference type="GO" id="GO:0008270">
    <property type="term" value="F:zinc ion binding"/>
    <property type="evidence" value="ECO:0007669"/>
    <property type="project" value="UniProtKB-KW"/>
</dbReference>
<reference evidence="5" key="1">
    <citation type="submission" date="2017-10" db="EMBL/GenBank/DDBJ databases">
        <title>Rapid genome shrinkage in a self-fertile nematode reveals novel sperm competition proteins.</title>
        <authorList>
            <person name="Yin D."/>
            <person name="Schwarz E.M."/>
            <person name="Thomas C.G."/>
            <person name="Felde R.L."/>
            <person name="Korf I.F."/>
            <person name="Cutter A.D."/>
            <person name="Schartner C.M."/>
            <person name="Ralston E.J."/>
            <person name="Meyer B.J."/>
            <person name="Haag E.S."/>
        </authorList>
    </citation>
    <scope>NUCLEOTIDE SEQUENCE [LARGE SCALE GENOMIC DNA]</scope>
    <source>
        <strain evidence="5">JU1422</strain>
    </source>
</reference>
<dbReference type="InterPro" id="IPR013087">
    <property type="entry name" value="Znf_C2H2_type"/>
</dbReference>
<sequence length="166" mass="18926">MDKIQNFQRIKMTEGQAMATAIAITSNLPNWALIDEISIPLLETGVGTLPVLQAALPTILSITQDEEKLNDRYWKVLRIAQLQIEHLLRSQQELLKHMEKLESENEAKVLRKKNVISEERKTSGGSIENSEKFKCADCGKVFLNDTFLTSHFERRHPKSVQHSVSE</sequence>
<dbReference type="Gene3D" id="3.30.160.60">
    <property type="entry name" value="Classic Zinc Finger"/>
    <property type="match status" value="1"/>
</dbReference>
<gene>
    <name evidence="4" type="primary">Cni-C01G5.7</name>
    <name evidence="4" type="synonym">Cnig_chr_IV.g13562</name>
    <name evidence="4" type="ORF">B9Z55_013562</name>
</gene>
<dbReference type="PROSITE" id="PS00028">
    <property type="entry name" value="ZINC_FINGER_C2H2_1"/>
    <property type="match status" value="1"/>
</dbReference>
<evidence type="ECO:0000256" key="2">
    <source>
        <dbReference type="SAM" id="Coils"/>
    </source>
</evidence>
<proteinExistence type="predicted"/>
<feature type="coiled-coil region" evidence="2">
    <location>
        <begin position="84"/>
        <end position="118"/>
    </location>
</feature>
<organism evidence="4 5">
    <name type="scientific">Caenorhabditis nigoni</name>
    <dbReference type="NCBI Taxonomy" id="1611254"/>
    <lineage>
        <taxon>Eukaryota</taxon>
        <taxon>Metazoa</taxon>
        <taxon>Ecdysozoa</taxon>
        <taxon>Nematoda</taxon>
        <taxon>Chromadorea</taxon>
        <taxon>Rhabditida</taxon>
        <taxon>Rhabditina</taxon>
        <taxon>Rhabditomorpha</taxon>
        <taxon>Rhabditoidea</taxon>
        <taxon>Rhabditidae</taxon>
        <taxon>Peloderinae</taxon>
        <taxon>Caenorhabditis</taxon>
    </lineage>
</organism>
<accession>A0A2G5U282</accession>
<evidence type="ECO:0000313" key="4">
    <source>
        <dbReference type="EMBL" id="PIC33664.1"/>
    </source>
</evidence>
<keyword evidence="2" id="KW-0175">Coiled coil</keyword>
<keyword evidence="1" id="KW-0863">Zinc-finger</keyword>
<dbReference type="SUPFAM" id="SSF118359">
    <property type="entry name" value="Expressed protein At2g23090/F21P24.15"/>
    <property type="match status" value="1"/>
</dbReference>
<evidence type="ECO:0000256" key="1">
    <source>
        <dbReference type="PROSITE-ProRule" id="PRU00042"/>
    </source>
</evidence>
<dbReference type="AlphaFoldDB" id="A0A2G5U282"/>
<keyword evidence="1" id="KW-0862">Zinc</keyword>
<dbReference type="OrthoDB" id="515971at2759"/>
<dbReference type="Proteomes" id="UP000230233">
    <property type="component" value="Chromosome IV"/>
</dbReference>
<protein>
    <recommendedName>
        <fullName evidence="3">C2H2-type domain-containing protein</fullName>
    </recommendedName>
</protein>
<name>A0A2G5U282_9PELO</name>
<keyword evidence="5" id="KW-1185">Reference proteome</keyword>
<comment type="caution">
    <text evidence="4">The sequence shown here is derived from an EMBL/GenBank/DDBJ whole genome shotgun (WGS) entry which is preliminary data.</text>
</comment>
<dbReference type="EMBL" id="PDUG01000004">
    <property type="protein sequence ID" value="PIC33664.1"/>
    <property type="molecule type" value="Genomic_DNA"/>
</dbReference>
<keyword evidence="1" id="KW-0479">Metal-binding</keyword>
<dbReference type="STRING" id="1611254.A0A2G5U282"/>
<feature type="domain" description="C2H2-type" evidence="3">
    <location>
        <begin position="133"/>
        <end position="161"/>
    </location>
</feature>
<evidence type="ECO:0000259" key="3">
    <source>
        <dbReference type="PROSITE" id="PS50157"/>
    </source>
</evidence>
<dbReference type="PROSITE" id="PS50157">
    <property type="entry name" value="ZINC_FINGER_C2H2_2"/>
    <property type="match status" value="1"/>
</dbReference>